<protein>
    <submittedName>
        <fullName evidence="3">HD family phosphohydrolase</fullName>
    </submittedName>
</protein>
<dbReference type="GO" id="GO:0031125">
    <property type="term" value="P:rRNA 3'-end processing"/>
    <property type="evidence" value="ECO:0007669"/>
    <property type="project" value="TreeGrafter"/>
</dbReference>
<sequence>MAIDLNKLKDGDRVNCRLMVFKKEKRLDKNGKPFGDLILGNKTGSIQAKLWDLDDAAYNLFGVESVVEVSGITGSFAGRPQIKINTINPVDESQVDFGEFLPVTSKDIGELQAELLTLIDSLQNVSIKQLISHIFDSQLIFESFLKAPAAKAFHHAYLGGLLEHTVSVAKLSDSVANNYPGDVNRDLVVAGALLHDIGKIKEFSYLKSIGYSTEGRLIGHHVIGYEMLRQAASELADIPDEVTLQLSHLILSHHGSYELQSPRRPKTLEALLLHFCDDADAKINMFLQADENADEDAEWSQYIRPLERFMYLKKLDGFEDAALLPE</sequence>
<dbReference type="SMART" id="SM00471">
    <property type="entry name" value="HDc"/>
    <property type="match status" value="1"/>
</dbReference>
<dbReference type="SUPFAM" id="SSF109604">
    <property type="entry name" value="HD-domain/PDEase-like"/>
    <property type="match status" value="1"/>
</dbReference>
<dbReference type="EMBL" id="PFNG01000069">
    <property type="protein sequence ID" value="PIZ41134.1"/>
    <property type="molecule type" value="Genomic_DNA"/>
</dbReference>
<name>A0A2M7T9G0_9ACTN</name>
<evidence type="ECO:0000313" key="4">
    <source>
        <dbReference type="Proteomes" id="UP000230956"/>
    </source>
</evidence>
<dbReference type="InterPro" id="IPR006675">
    <property type="entry name" value="HDIG_dom"/>
</dbReference>
<organism evidence="3 4">
    <name type="scientific">Candidatus Aquicultor secundus</name>
    <dbReference type="NCBI Taxonomy" id="1973895"/>
    <lineage>
        <taxon>Bacteria</taxon>
        <taxon>Bacillati</taxon>
        <taxon>Actinomycetota</taxon>
        <taxon>Candidatus Aquicultoria</taxon>
        <taxon>Candidatus Aquicultorales</taxon>
        <taxon>Candidatus Aquicultoraceae</taxon>
        <taxon>Candidatus Aquicultor</taxon>
    </lineage>
</organism>
<dbReference type="InterPro" id="IPR003607">
    <property type="entry name" value="HD/PDEase_dom"/>
</dbReference>
<keyword evidence="1 3" id="KW-0378">Hydrolase</keyword>
<dbReference type="Pfam" id="PF01966">
    <property type="entry name" value="HD"/>
    <property type="match status" value="1"/>
</dbReference>
<evidence type="ECO:0000259" key="2">
    <source>
        <dbReference type="PROSITE" id="PS51831"/>
    </source>
</evidence>
<dbReference type="PANTHER" id="PTHR37294">
    <property type="entry name" value="3'-5' EXORIBONUCLEASE YHAM"/>
    <property type="match status" value="1"/>
</dbReference>
<dbReference type="InterPro" id="IPR006674">
    <property type="entry name" value="HD_domain"/>
</dbReference>
<dbReference type="InterPro" id="IPR050798">
    <property type="entry name" value="YhaM_exoribonuc/phosphodiest"/>
</dbReference>
<accession>A0A2M7T9G0</accession>
<feature type="domain" description="HD" evidence="2">
    <location>
        <begin position="161"/>
        <end position="282"/>
    </location>
</feature>
<dbReference type="CDD" id="cd04492">
    <property type="entry name" value="YhaM_OBF_like"/>
    <property type="match status" value="1"/>
</dbReference>
<dbReference type="RefSeq" id="WP_286678160.1">
    <property type="nucleotide sequence ID" value="NZ_MNXI01000064.1"/>
</dbReference>
<dbReference type="InterPro" id="IPR004365">
    <property type="entry name" value="NA-bd_OB_tRNA"/>
</dbReference>
<proteinExistence type="predicted"/>
<evidence type="ECO:0000313" key="3">
    <source>
        <dbReference type="EMBL" id="PIZ41134.1"/>
    </source>
</evidence>
<dbReference type="GO" id="GO:0003676">
    <property type="term" value="F:nucleic acid binding"/>
    <property type="evidence" value="ECO:0007669"/>
    <property type="project" value="InterPro"/>
</dbReference>
<dbReference type="Proteomes" id="UP000230956">
    <property type="component" value="Unassembled WGS sequence"/>
</dbReference>
<dbReference type="Gene3D" id="1.10.3210.10">
    <property type="entry name" value="Hypothetical protein af1432"/>
    <property type="match status" value="1"/>
</dbReference>
<dbReference type="NCBIfam" id="TIGR00277">
    <property type="entry name" value="HDIG"/>
    <property type="match status" value="1"/>
</dbReference>
<dbReference type="CDD" id="cd00077">
    <property type="entry name" value="HDc"/>
    <property type="match status" value="1"/>
</dbReference>
<dbReference type="AlphaFoldDB" id="A0A2M7T9G0"/>
<dbReference type="PANTHER" id="PTHR37294:SF1">
    <property type="entry name" value="3'-5' EXORIBONUCLEASE YHAM"/>
    <property type="match status" value="1"/>
</dbReference>
<reference evidence="4" key="1">
    <citation type="submission" date="2017-09" db="EMBL/GenBank/DDBJ databases">
        <title>Depth-based differentiation of microbial function through sediment-hosted aquifers and enrichment of novel symbionts in the deep terrestrial subsurface.</title>
        <authorList>
            <person name="Probst A.J."/>
            <person name="Ladd B."/>
            <person name="Jarett J.K."/>
            <person name="Geller-Mcgrath D.E."/>
            <person name="Sieber C.M.K."/>
            <person name="Emerson J.B."/>
            <person name="Anantharaman K."/>
            <person name="Thomas B.C."/>
            <person name="Malmstrom R."/>
            <person name="Stieglmeier M."/>
            <person name="Klingl A."/>
            <person name="Woyke T."/>
            <person name="Ryan C.M."/>
            <person name="Banfield J.F."/>
        </authorList>
    </citation>
    <scope>NUCLEOTIDE SEQUENCE [LARGE SCALE GENOMIC DNA]</scope>
</reference>
<dbReference type="Pfam" id="PF01336">
    <property type="entry name" value="tRNA_anti-codon"/>
    <property type="match status" value="1"/>
</dbReference>
<dbReference type="PROSITE" id="PS51831">
    <property type="entry name" value="HD"/>
    <property type="match status" value="1"/>
</dbReference>
<comment type="caution">
    <text evidence="3">The sequence shown here is derived from an EMBL/GenBank/DDBJ whole genome shotgun (WGS) entry which is preliminary data.</text>
</comment>
<gene>
    <name evidence="3" type="ORF">COY37_02765</name>
</gene>
<evidence type="ECO:0000256" key="1">
    <source>
        <dbReference type="ARBA" id="ARBA00022801"/>
    </source>
</evidence>
<dbReference type="GO" id="GO:0016787">
    <property type="term" value="F:hydrolase activity"/>
    <property type="evidence" value="ECO:0007669"/>
    <property type="project" value="UniProtKB-KW"/>
</dbReference>